<dbReference type="AlphaFoldDB" id="A0A409VK72"/>
<keyword evidence="3" id="KW-1185">Reference proteome</keyword>
<feature type="region of interest" description="Disordered" evidence="1">
    <location>
        <begin position="18"/>
        <end position="85"/>
    </location>
</feature>
<gene>
    <name evidence="2" type="ORF">CVT24_006935</name>
</gene>
<dbReference type="EMBL" id="NHTK01006038">
    <property type="protein sequence ID" value="PPQ66643.1"/>
    <property type="molecule type" value="Genomic_DNA"/>
</dbReference>
<evidence type="ECO:0000313" key="2">
    <source>
        <dbReference type="EMBL" id="PPQ66643.1"/>
    </source>
</evidence>
<feature type="compositionally biased region" description="Basic and acidic residues" evidence="1">
    <location>
        <begin position="19"/>
        <end position="85"/>
    </location>
</feature>
<sequence>MSGSKRLSFKHGFLPILRLRSESKSKDRNEGRAEESQDGKSGKPGHNEQQDTVGRAEEPQDGKADEVGDHDQQDGKGDVDDNLCGRDVVEDLPSTIQRLSLHAKDDFNYGAMLGSIGPKGNDDKAWRCILSWVGIQDTQPLERPVEPSHASFGFLYTDPIQGLDLYAIDVEGLRHYAGAIPGSVSLAGFAEECADYERCFGSPMDVKMLISRNDAPKITEELLIKRLLYYQQTGGGRELGINREADYQDLTDLLVYDHTSWSTPDAKYDLSVQTTELYAWINRPDYFCNPAGHSSMAYAMHAPRSNGGIGPVNFRWQMVLGYEALRRHRKQLMNITGFTMPIRSTLEIANKYIRNIQIVIKDRPDIYERSRDPGDSPASELVEDFSAADVQLHTRVLDEQLELLFRFAEIMKWPYLDDVRIQAVQLWPRLLRGEVLMAPEWDWIYGLYLPGRYAIHKIMSVLILLSPKLSDVEPAATYESGFVLQSCSYWRSRTALGSFFAAMEGINQACGWVGPCPPIGNNRSRKAFWALSDTKRLGQRGIPFHESFQPGDYSEKPKPIKGTTVKNKFSSEKWVIPKPPSKPSEPTKFIIDTFLSSPAVTHWGVIHASNADLDPLFEMFINFQQPQKPDRSYSHSFRVKYSPLFITPPPCVKGPHAVPQTSVKGCIWSVDALYHCAGNDEGILVIHTSGENAELVARAWCIERGRHALIKRPDTPTCFGCCLRLATSLINHLNVLIWVD</sequence>
<evidence type="ECO:0000256" key="1">
    <source>
        <dbReference type="SAM" id="MobiDB-lite"/>
    </source>
</evidence>
<dbReference type="InParanoid" id="A0A409VK72"/>
<dbReference type="PANTHER" id="PTHR42345:SF2">
    <property type="entry name" value="HELICASE-LIKE PROTEIN"/>
    <property type="match status" value="1"/>
</dbReference>
<organism evidence="2 3">
    <name type="scientific">Panaeolus cyanescens</name>
    <dbReference type="NCBI Taxonomy" id="181874"/>
    <lineage>
        <taxon>Eukaryota</taxon>
        <taxon>Fungi</taxon>
        <taxon>Dikarya</taxon>
        <taxon>Basidiomycota</taxon>
        <taxon>Agaricomycotina</taxon>
        <taxon>Agaricomycetes</taxon>
        <taxon>Agaricomycetidae</taxon>
        <taxon>Agaricales</taxon>
        <taxon>Agaricineae</taxon>
        <taxon>Galeropsidaceae</taxon>
        <taxon>Panaeolus</taxon>
    </lineage>
</organism>
<dbReference type="OrthoDB" id="2362444at2759"/>
<name>A0A409VK72_9AGAR</name>
<accession>A0A409VK72</accession>
<protein>
    <submittedName>
        <fullName evidence="2">Uncharacterized protein</fullName>
    </submittedName>
</protein>
<dbReference type="STRING" id="181874.A0A409VK72"/>
<proteinExistence type="predicted"/>
<dbReference type="PANTHER" id="PTHR42345">
    <property type="entry name" value="TPR_REGION DOMAIN-CONTAINING PROTEIN"/>
    <property type="match status" value="1"/>
</dbReference>
<reference evidence="2 3" key="1">
    <citation type="journal article" date="2018" name="Evol. Lett.">
        <title>Horizontal gene cluster transfer increased hallucinogenic mushroom diversity.</title>
        <authorList>
            <person name="Reynolds H.T."/>
            <person name="Vijayakumar V."/>
            <person name="Gluck-Thaler E."/>
            <person name="Korotkin H.B."/>
            <person name="Matheny P.B."/>
            <person name="Slot J.C."/>
        </authorList>
    </citation>
    <scope>NUCLEOTIDE SEQUENCE [LARGE SCALE GENOMIC DNA]</scope>
    <source>
        <strain evidence="2 3">2629</strain>
    </source>
</reference>
<comment type="caution">
    <text evidence="2">The sequence shown here is derived from an EMBL/GenBank/DDBJ whole genome shotgun (WGS) entry which is preliminary data.</text>
</comment>
<evidence type="ECO:0000313" key="3">
    <source>
        <dbReference type="Proteomes" id="UP000284842"/>
    </source>
</evidence>
<dbReference type="Proteomes" id="UP000284842">
    <property type="component" value="Unassembled WGS sequence"/>
</dbReference>